<reference evidence="2" key="1">
    <citation type="submission" date="2018-06" db="EMBL/GenBank/DDBJ databases">
        <authorList>
            <consortium name="Pathogen Informatics"/>
            <person name="Doyle S."/>
        </authorList>
    </citation>
    <scope>NUCLEOTIDE SEQUENCE</scope>
    <source>
        <strain evidence="2">NCTC13307</strain>
    </source>
</reference>
<protein>
    <submittedName>
        <fullName evidence="2">Ferrichrome ABC transporter permease</fullName>
    </submittedName>
</protein>
<gene>
    <name evidence="2" type="ORF">NCTC13307_04727</name>
</gene>
<keyword evidence="1" id="KW-1133">Transmembrane helix</keyword>
<evidence type="ECO:0000313" key="2">
    <source>
        <dbReference type="EMBL" id="SUY83597.1"/>
    </source>
</evidence>
<name>A0A381KLS5_CLODI</name>
<sequence length="60" mass="6819">MKNIIKINSKTLLVISILMVLIFITFLLSLNMGSFSIEPMDVIKTFLGQVSVIMKLQYLN</sequence>
<proteinExistence type="predicted"/>
<organism evidence="2">
    <name type="scientific">Clostridioides difficile</name>
    <name type="common">Peptoclostridium difficile</name>
    <dbReference type="NCBI Taxonomy" id="1496"/>
    <lineage>
        <taxon>Bacteria</taxon>
        <taxon>Bacillati</taxon>
        <taxon>Bacillota</taxon>
        <taxon>Clostridia</taxon>
        <taxon>Peptostreptococcales</taxon>
        <taxon>Peptostreptococcaceae</taxon>
        <taxon>Clostridioides</taxon>
    </lineage>
</organism>
<evidence type="ECO:0000256" key="1">
    <source>
        <dbReference type="SAM" id="Phobius"/>
    </source>
</evidence>
<dbReference type="AlphaFoldDB" id="A0A381KLS5"/>
<dbReference type="EMBL" id="UFWD01000003">
    <property type="protein sequence ID" value="SUY83597.1"/>
    <property type="molecule type" value="Genomic_DNA"/>
</dbReference>
<keyword evidence="1" id="KW-0472">Membrane</keyword>
<feature type="transmembrane region" description="Helical" evidence="1">
    <location>
        <begin position="12"/>
        <end position="30"/>
    </location>
</feature>
<accession>A0A381KLS5</accession>
<keyword evidence="1" id="KW-0812">Transmembrane</keyword>